<dbReference type="EMBL" id="FMWP01000014">
    <property type="protein sequence ID" value="SCZ90094.1"/>
    <property type="molecule type" value="Genomic_DNA"/>
</dbReference>
<evidence type="ECO:0000313" key="2">
    <source>
        <dbReference type="EMBL" id="SCZ90094.1"/>
    </source>
</evidence>
<protein>
    <submittedName>
        <fullName evidence="2">BZ3500_MvSof-1268-A1-R1_Chr1-3g01772 protein</fullName>
    </submittedName>
</protein>
<evidence type="ECO:0000256" key="1">
    <source>
        <dbReference type="SAM" id="Phobius"/>
    </source>
</evidence>
<keyword evidence="1" id="KW-0812">Transmembrane</keyword>
<sequence>MAHAFQALNCAFSKKHRGIGRVVGAHMIGITLLVVSEVWGLHGSSGYDFT</sequence>
<keyword evidence="1" id="KW-1133">Transmembrane helix</keyword>
<accession>A0A2X0ME08</accession>
<name>A0A2X0ME08_9BASI</name>
<gene>
    <name evidence="2" type="ORF">BZ3500_MVSOF-1268-A1-R1_CHR1-3G01772</name>
</gene>
<feature type="transmembrane region" description="Helical" evidence="1">
    <location>
        <begin position="22"/>
        <end position="41"/>
    </location>
</feature>
<organism evidence="2 3">
    <name type="scientific">Microbotryum saponariae</name>
    <dbReference type="NCBI Taxonomy" id="289078"/>
    <lineage>
        <taxon>Eukaryota</taxon>
        <taxon>Fungi</taxon>
        <taxon>Dikarya</taxon>
        <taxon>Basidiomycota</taxon>
        <taxon>Pucciniomycotina</taxon>
        <taxon>Microbotryomycetes</taxon>
        <taxon>Microbotryales</taxon>
        <taxon>Microbotryaceae</taxon>
        <taxon>Microbotryum</taxon>
    </lineage>
</organism>
<dbReference type="AlphaFoldDB" id="A0A2X0ME08"/>
<evidence type="ECO:0000313" key="3">
    <source>
        <dbReference type="Proteomes" id="UP000249723"/>
    </source>
</evidence>
<reference evidence="3" key="1">
    <citation type="submission" date="2016-10" db="EMBL/GenBank/DDBJ databases">
        <authorList>
            <person name="Jeantristanb JTB J.-T."/>
            <person name="Ricardo R."/>
        </authorList>
    </citation>
    <scope>NUCLEOTIDE SEQUENCE [LARGE SCALE GENOMIC DNA]</scope>
</reference>
<keyword evidence="1" id="KW-0472">Membrane</keyword>
<dbReference type="Proteomes" id="UP000249723">
    <property type="component" value="Unassembled WGS sequence"/>
</dbReference>
<keyword evidence="3" id="KW-1185">Reference proteome</keyword>
<proteinExistence type="predicted"/>